<dbReference type="EMBL" id="JADGJW010000415">
    <property type="protein sequence ID" value="KAJ3217685.1"/>
    <property type="molecule type" value="Genomic_DNA"/>
</dbReference>
<evidence type="ECO:0000256" key="1">
    <source>
        <dbReference type="SAM" id="MobiDB-lite"/>
    </source>
</evidence>
<gene>
    <name evidence="2" type="ORF">HK099_005383</name>
</gene>
<organism evidence="2 3">
    <name type="scientific">Clydaea vesicula</name>
    <dbReference type="NCBI Taxonomy" id="447962"/>
    <lineage>
        <taxon>Eukaryota</taxon>
        <taxon>Fungi</taxon>
        <taxon>Fungi incertae sedis</taxon>
        <taxon>Chytridiomycota</taxon>
        <taxon>Chytridiomycota incertae sedis</taxon>
        <taxon>Chytridiomycetes</taxon>
        <taxon>Lobulomycetales</taxon>
        <taxon>Lobulomycetaceae</taxon>
        <taxon>Clydaea</taxon>
    </lineage>
</organism>
<name>A0AAD5XXM9_9FUNG</name>
<feature type="region of interest" description="Disordered" evidence="1">
    <location>
        <begin position="107"/>
        <end position="137"/>
    </location>
</feature>
<keyword evidence="3" id="KW-1185">Reference proteome</keyword>
<proteinExistence type="predicted"/>
<reference evidence="2" key="1">
    <citation type="submission" date="2020-05" db="EMBL/GenBank/DDBJ databases">
        <title>Phylogenomic resolution of chytrid fungi.</title>
        <authorList>
            <person name="Stajich J.E."/>
            <person name="Amses K."/>
            <person name="Simmons R."/>
            <person name="Seto K."/>
            <person name="Myers J."/>
            <person name="Bonds A."/>
            <person name="Quandt C.A."/>
            <person name="Barry K."/>
            <person name="Liu P."/>
            <person name="Grigoriev I."/>
            <person name="Longcore J.E."/>
            <person name="James T.Y."/>
        </authorList>
    </citation>
    <scope>NUCLEOTIDE SEQUENCE</scope>
    <source>
        <strain evidence="2">JEL0476</strain>
    </source>
</reference>
<accession>A0AAD5XXM9</accession>
<evidence type="ECO:0000313" key="3">
    <source>
        <dbReference type="Proteomes" id="UP001211065"/>
    </source>
</evidence>
<protein>
    <submittedName>
        <fullName evidence="2">Uncharacterized protein</fullName>
    </submittedName>
</protein>
<dbReference type="AlphaFoldDB" id="A0AAD5XXM9"/>
<feature type="compositionally biased region" description="Polar residues" evidence="1">
    <location>
        <begin position="108"/>
        <end position="130"/>
    </location>
</feature>
<evidence type="ECO:0000313" key="2">
    <source>
        <dbReference type="EMBL" id="KAJ3217685.1"/>
    </source>
</evidence>
<comment type="caution">
    <text evidence="2">The sequence shown here is derived from an EMBL/GenBank/DDBJ whole genome shotgun (WGS) entry which is preliminary data.</text>
</comment>
<dbReference type="Proteomes" id="UP001211065">
    <property type="component" value="Unassembled WGS sequence"/>
</dbReference>
<sequence>MVAKNTFTKVTKILRSTSCEANFEPGLYNIVVKIKYEPNGSPSIKEILQDTSAKDIRKFTSTASSFEFSRSKASNYIPFNIVGVGRNMIENKGLHLEKSKIVKGRKSGNVTLPYNSKKTNSTDNSPTSKQPTDKEEVKELAEEEYGDELAYDDEEELIEELFGKPTVVIGLRVYSKDKNMELTGLYNEECEDFEVLEHANVPDAEEIHLFGLFMSKEPKEKNLEFIPDKVDNLEVF</sequence>